<feature type="compositionally biased region" description="Polar residues" evidence="1">
    <location>
        <begin position="339"/>
        <end position="350"/>
    </location>
</feature>
<gene>
    <name evidence="4" type="ORF">QCA50_018995</name>
</gene>
<accession>A0AAW0FIR6</accession>
<feature type="compositionally biased region" description="Basic residues" evidence="1">
    <location>
        <begin position="147"/>
        <end position="156"/>
    </location>
</feature>
<organism evidence="4 5">
    <name type="scientific">Cerrena zonata</name>
    <dbReference type="NCBI Taxonomy" id="2478898"/>
    <lineage>
        <taxon>Eukaryota</taxon>
        <taxon>Fungi</taxon>
        <taxon>Dikarya</taxon>
        <taxon>Basidiomycota</taxon>
        <taxon>Agaricomycotina</taxon>
        <taxon>Agaricomycetes</taxon>
        <taxon>Polyporales</taxon>
        <taxon>Cerrenaceae</taxon>
        <taxon>Cerrena</taxon>
    </lineage>
</organism>
<feature type="compositionally biased region" description="Polar residues" evidence="1">
    <location>
        <begin position="201"/>
        <end position="212"/>
    </location>
</feature>
<evidence type="ECO:0000256" key="2">
    <source>
        <dbReference type="SAM" id="Phobius"/>
    </source>
</evidence>
<feature type="compositionally biased region" description="Low complexity" evidence="1">
    <location>
        <begin position="127"/>
        <end position="146"/>
    </location>
</feature>
<proteinExistence type="predicted"/>
<feature type="compositionally biased region" description="Polar residues" evidence="1">
    <location>
        <begin position="423"/>
        <end position="433"/>
    </location>
</feature>
<feature type="compositionally biased region" description="Low complexity" evidence="1">
    <location>
        <begin position="702"/>
        <end position="718"/>
    </location>
</feature>
<feature type="compositionally biased region" description="Polar residues" evidence="1">
    <location>
        <begin position="388"/>
        <end position="397"/>
    </location>
</feature>
<evidence type="ECO:0000256" key="3">
    <source>
        <dbReference type="SAM" id="SignalP"/>
    </source>
</evidence>
<feature type="compositionally biased region" description="Polar residues" evidence="1">
    <location>
        <begin position="579"/>
        <end position="610"/>
    </location>
</feature>
<evidence type="ECO:0008006" key="6">
    <source>
        <dbReference type="Google" id="ProtNLM"/>
    </source>
</evidence>
<keyword evidence="2" id="KW-0472">Membrane</keyword>
<evidence type="ECO:0000313" key="5">
    <source>
        <dbReference type="Proteomes" id="UP001385951"/>
    </source>
</evidence>
<feature type="compositionally biased region" description="Basic residues" evidence="1">
    <location>
        <begin position="252"/>
        <end position="261"/>
    </location>
</feature>
<keyword evidence="5" id="KW-1185">Reference proteome</keyword>
<evidence type="ECO:0000256" key="1">
    <source>
        <dbReference type="SAM" id="MobiDB-lite"/>
    </source>
</evidence>
<dbReference type="EMBL" id="JASBNA010000078">
    <property type="protein sequence ID" value="KAK7678054.1"/>
    <property type="molecule type" value="Genomic_DNA"/>
</dbReference>
<keyword evidence="3" id="KW-0732">Signal</keyword>
<name>A0AAW0FIR6_9APHY</name>
<reference evidence="4 5" key="1">
    <citation type="submission" date="2022-09" db="EMBL/GenBank/DDBJ databases">
        <authorList>
            <person name="Palmer J.M."/>
        </authorList>
    </citation>
    <scope>NUCLEOTIDE SEQUENCE [LARGE SCALE GENOMIC DNA]</scope>
    <source>
        <strain evidence="4 5">DSM 7382</strain>
    </source>
</reference>
<dbReference type="AlphaFoldDB" id="A0AAW0FIR6"/>
<evidence type="ECO:0000313" key="4">
    <source>
        <dbReference type="EMBL" id="KAK7678054.1"/>
    </source>
</evidence>
<feature type="region of interest" description="Disordered" evidence="1">
    <location>
        <begin position="319"/>
        <end position="433"/>
    </location>
</feature>
<keyword evidence="2" id="KW-0812">Transmembrane</keyword>
<feature type="transmembrane region" description="Helical" evidence="2">
    <location>
        <begin position="64"/>
        <end position="84"/>
    </location>
</feature>
<feature type="compositionally biased region" description="Gly residues" evidence="1">
    <location>
        <begin position="537"/>
        <end position="548"/>
    </location>
</feature>
<feature type="region of interest" description="Disordered" evidence="1">
    <location>
        <begin position="127"/>
        <end position="163"/>
    </location>
</feature>
<dbReference type="Proteomes" id="UP001385951">
    <property type="component" value="Unassembled WGS sequence"/>
</dbReference>
<comment type="caution">
    <text evidence="4">The sequence shown here is derived from an EMBL/GenBank/DDBJ whole genome shotgun (WGS) entry which is preliminary data.</text>
</comment>
<feature type="chain" id="PRO_5043519322" description="Transmembrane protein" evidence="3">
    <location>
        <begin position="32"/>
        <end position="748"/>
    </location>
</feature>
<feature type="region of interest" description="Disordered" evidence="1">
    <location>
        <begin position="197"/>
        <end position="271"/>
    </location>
</feature>
<protein>
    <recommendedName>
        <fullName evidence="6">Transmembrane protein</fullName>
    </recommendedName>
</protein>
<keyword evidence="2" id="KW-1133">Transmembrane helix</keyword>
<feature type="compositionally biased region" description="Low complexity" evidence="1">
    <location>
        <begin position="663"/>
        <end position="686"/>
    </location>
</feature>
<feature type="compositionally biased region" description="Low complexity" evidence="1">
    <location>
        <begin position="734"/>
        <end position="748"/>
    </location>
</feature>
<sequence length="748" mass="78494">MLYSSYSSQNAFSLLRFLVVIFACLHEGVQAAPGSGYGLSRRQNNGSVAQNPDPNSSTSLSPQVWIPIAIIAVLIVTAALVLCARRGGFSRLTNWATGAALASGTVIRANNGEGPREITADQLAGGDATAAAATTDGTAANNGTTRAARRPRRTRRTPSQISTKSLPAYMKEPGDQELVIIRGPEDMEDVTATIVDMPLSADTTPGLDSSDSTLREDISRTNSHSPEYEEVPTSPHDQPLLHPDNSPIGRRSSQRSLHRVSTRPSFDTLLTSSDDADSAALIRAHPVPPALIDARGEAPPYFEVVSMDDLSRNISITTDSHQHSSVEVPNPEPSPPPQNAGSRIRSSILNLFSPRNPSSAPPMPPVPSSSQLSPHNIQGRTSHARSESGPSIMSIASTGEGGSRLSHARTRSRPTTPGHRPSHSGTNSVFSISSNFRPLSRARSRSQNRLNAEALTSPSLISLNSISAPLTHTAVKTSLMYPKAGPTADQMKLIASRESFAKFGLPYGPDAIAFASHSRVDLSQGPPPGFEEVVGSGQAGPSGEGSGSGSHDPPSPEYQQDEGEVESPIPLTDSPVEDPSTSTSGPETVNQSTSDSVAARQLSASPTLSVPQPPGSAVPPSAFRDPASATLPRAESRASSYLSFATAEESLHSSGDSVYLQSTTPATPATPHHLITTPTTPAIIIPQDDRSGQNGEAMEGLSSTPSTTNGPPTPTMSSRHIHEPTDTTVIVSLPTPTTPTTPFTTHAI</sequence>
<feature type="signal peptide" evidence="3">
    <location>
        <begin position="1"/>
        <end position="31"/>
    </location>
</feature>
<feature type="region of interest" description="Disordered" evidence="1">
    <location>
        <begin position="656"/>
        <end position="748"/>
    </location>
</feature>
<feature type="region of interest" description="Disordered" evidence="1">
    <location>
        <begin position="519"/>
        <end position="631"/>
    </location>
</feature>